<name>A0AAD2K0E4_9AGAR</name>
<evidence type="ECO:0000313" key="2">
    <source>
        <dbReference type="EMBL" id="CAK5272022.1"/>
    </source>
</evidence>
<reference evidence="2" key="1">
    <citation type="submission" date="2023-11" db="EMBL/GenBank/DDBJ databases">
        <authorList>
            <person name="De Vega J J."/>
            <person name="De Vega J J."/>
        </authorList>
    </citation>
    <scope>NUCLEOTIDE SEQUENCE</scope>
</reference>
<proteinExistence type="predicted"/>
<evidence type="ECO:0000313" key="1">
    <source>
        <dbReference type="EMBL" id="CAK5271347.1"/>
    </source>
</evidence>
<gene>
    <name evidence="1" type="ORF">MYCIT1_LOCUS16323</name>
    <name evidence="2" type="ORF">MYCIT1_LOCUS17515</name>
</gene>
<dbReference type="Proteomes" id="UP001295794">
    <property type="component" value="Unassembled WGS sequence"/>
</dbReference>
<organism evidence="2 3">
    <name type="scientific">Mycena citricolor</name>
    <dbReference type="NCBI Taxonomy" id="2018698"/>
    <lineage>
        <taxon>Eukaryota</taxon>
        <taxon>Fungi</taxon>
        <taxon>Dikarya</taxon>
        <taxon>Basidiomycota</taxon>
        <taxon>Agaricomycotina</taxon>
        <taxon>Agaricomycetes</taxon>
        <taxon>Agaricomycetidae</taxon>
        <taxon>Agaricales</taxon>
        <taxon>Marasmiineae</taxon>
        <taxon>Mycenaceae</taxon>
        <taxon>Mycena</taxon>
    </lineage>
</organism>
<protein>
    <submittedName>
        <fullName evidence="2">Uncharacterized protein</fullName>
    </submittedName>
</protein>
<dbReference type="EMBL" id="CAVNYO010000169">
    <property type="protein sequence ID" value="CAK5271347.1"/>
    <property type="molecule type" value="Genomic_DNA"/>
</dbReference>
<evidence type="ECO:0000313" key="3">
    <source>
        <dbReference type="Proteomes" id="UP001295794"/>
    </source>
</evidence>
<sequence>FFVLKIIISRVTEPPNFRPDELIPPGPSPDSMARLDSTISDSARFYRGAVQVMVYFEFCHRRSAITNHHRERSEGQATA</sequence>
<accession>A0AAD2K0E4</accession>
<comment type="caution">
    <text evidence="2">The sequence shown here is derived from an EMBL/GenBank/DDBJ whole genome shotgun (WGS) entry which is preliminary data.</text>
</comment>
<keyword evidence="3" id="KW-1185">Reference proteome</keyword>
<dbReference type="EMBL" id="CAVNYO010000180">
    <property type="protein sequence ID" value="CAK5272022.1"/>
    <property type="molecule type" value="Genomic_DNA"/>
</dbReference>
<feature type="non-terminal residue" evidence="2">
    <location>
        <position position="79"/>
    </location>
</feature>
<dbReference type="AlphaFoldDB" id="A0AAD2K0E4"/>